<dbReference type="InterPro" id="IPR014347">
    <property type="entry name" value="Tautomerase/MIF_sf"/>
</dbReference>
<dbReference type="AlphaFoldDB" id="A0A2U9PLP9"/>
<organism evidence="2 3">
    <name type="scientific">Mycolicibacterium smegmatis (strain MKD8)</name>
    <name type="common">Mycobacterium smegmatis</name>
    <dbReference type="NCBI Taxonomy" id="1214915"/>
    <lineage>
        <taxon>Bacteria</taxon>
        <taxon>Bacillati</taxon>
        <taxon>Actinomycetota</taxon>
        <taxon>Actinomycetes</taxon>
        <taxon>Mycobacteriales</taxon>
        <taxon>Mycobacteriaceae</taxon>
        <taxon>Mycolicibacterium</taxon>
    </lineage>
</organism>
<name>A0A2U9PLP9_MYCSE</name>
<feature type="domain" description="Tautomerase cis-CaaD-like" evidence="1">
    <location>
        <begin position="1"/>
        <end position="125"/>
    </location>
</feature>
<dbReference type="RefSeq" id="WP_003893012.1">
    <property type="nucleotide sequence ID" value="NZ_CP027541.1"/>
</dbReference>
<evidence type="ECO:0000259" key="1">
    <source>
        <dbReference type="Pfam" id="PF14832"/>
    </source>
</evidence>
<reference evidence="2 3" key="1">
    <citation type="journal article" date="2013" name="Genome Announc.">
        <title>Draft genome sequence of MKD8, a conjugal recipient Mycobacterium smegmatis strain.</title>
        <authorList>
            <person name="Gray T.A."/>
            <person name="Palumbo M.J."/>
            <person name="Derbyshire K.M."/>
        </authorList>
    </citation>
    <scope>NUCLEOTIDE SEQUENCE [LARGE SCALE GENOMIC DNA]</scope>
    <source>
        <strain evidence="2 3">MKD8</strain>
    </source>
</reference>
<accession>A0A2U9PLP9</accession>
<dbReference type="Pfam" id="PF14832">
    <property type="entry name" value="Tautomerase_3"/>
    <property type="match status" value="1"/>
</dbReference>
<dbReference type="Gene3D" id="3.30.429.10">
    <property type="entry name" value="Macrophage Migration Inhibitory Factor"/>
    <property type="match status" value="1"/>
</dbReference>
<protein>
    <submittedName>
        <fullName evidence="2">Putative tautomerase</fullName>
    </submittedName>
</protein>
<proteinExistence type="predicted"/>
<evidence type="ECO:0000313" key="3">
    <source>
        <dbReference type="Proteomes" id="UP000011200"/>
    </source>
</evidence>
<reference evidence="3" key="2">
    <citation type="submission" date="2018-03" db="EMBL/GenBank/DDBJ databases">
        <authorList>
            <person name="Derbyshire K."/>
            <person name="Gray T.A."/>
            <person name="Champion M."/>
        </authorList>
    </citation>
    <scope>NUCLEOTIDE SEQUENCE [LARGE SCALE GENOMIC DNA]</scope>
    <source>
        <strain evidence="3">MKD8</strain>
    </source>
</reference>
<dbReference type="GeneID" id="93456443"/>
<gene>
    <name evidence="2" type="ORF">D806_016340</name>
</gene>
<dbReference type="EMBL" id="CP027541">
    <property type="protein sequence ID" value="AWT52618.1"/>
    <property type="molecule type" value="Genomic_DNA"/>
</dbReference>
<dbReference type="InterPro" id="IPR028116">
    <property type="entry name" value="Cis-CaaD-like"/>
</dbReference>
<dbReference type="SUPFAM" id="SSF55331">
    <property type="entry name" value="Tautomerase/MIF"/>
    <property type="match status" value="2"/>
</dbReference>
<dbReference type="Proteomes" id="UP000011200">
    <property type="component" value="Chromosome"/>
</dbReference>
<evidence type="ECO:0000313" key="2">
    <source>
        <dbReference type="EMBL" id="AWT52618.1"/>
    </source>
</evidence>
<sequence>MPVYTVTMSRGTLNGETKAALAAEITTIHSAVNHVPSTYVNVLFNELAPSNVYTDGKPAHPLIINGWVRTGHSDEQTTALVTQVADAATRITGIPAERVLVIIGNSPARFAIEGGRILPDPGQELAWLAATTEQSSGSR</sequence>